<protein>
    <submittedName>
        <fullName evidence="3">Putative Calmodulin-binding domain, plant</fullName>
    </submittedName>
</protein>
<feature type="compositionally biased region" description="Low complexity" evidence="1">
    <location>
        <begin position="194"/>
        <end position="209"/>
    </location>
</feature>
<gene>
    <name evidence="3" type="ORF">G2W53_038391</name>
</gene>
<feature type="region of interest" description="Disordered" evidence="1">
    <location>
        <begin position="131"/>
        <end position="249"/>
    </location>
</feature>
<dbReference type="OrthoDB" id="766386at2759"/>
<dbReference type="Pfam" id="PF07839">
    <property type="entry name" value="CaM_binding"/>
    <property type="match status" value="1"/>
</dbReference>
<comment type="caution">
    <text evidence="3">The sequence shown here is derived from an EMBL/GenBank/DDBJ whole genome shotgun (WGS) entry which is preliminary data.</text>
</comment>
<evidence type="ECO:0000256" key="1">
    <source>
        <dbReference type="SAM" id="MobiDB-lite"/>
    </source>
</evidence>
<dbReference type="AlphaFoldDB" id="A0A834SKU5"/>
<dbReference type="SMART" id="SM01054">
    <property type="entry name" value="CaM_binding"/>
    <property type="match status" value="1"/>
</dbReference>
<proteinExistence type="predicted"/>
<dbReference type="EMBL" id="JAAIUW010000012">
    <property type="protein sequence ID" value="KAF7806230.1"/>
    <property type="molecule type" value="Genomic_DNA"/>
</dbReference>
<dbReference type="Proteomes" id="UP000634136">
    <property type="component" value="Unassembled WGS sequence"/>
</dbReference>
<organism evidence="3 4">
    <name type="scientific">Senna tora</name>
    <dbReference type="NCBI Taxonomy" id="362788"/>
    <lineage>
        <taxon>Eukaryota</taxon>
        <taxon>Viridiplantae</taxon>
        <taxon>Streptophyta</taxon>
        <taxon>Embryophyta</taxon>
        <taxon>Tracheophyta</taxon>
        <taxon>Spermatophyta</taxon>
        <taxon>Magnoliopsida</taxon>
        <taxon>eudicotyledons</taxon>
        <taxon>Gunneridae</taxon>
        <taxon>Pentapetalae</taxon>
        <taxon>rosids</taxon>
        <taxon>fabids</taxon>
        <taxon>Fabales</taxon>
        <taxon>Fabaceae</taxon>
        <taxon>Caesalpinioideae</taxon>
        <taxon>Cassia clade</taxon>
        <taxon>Senna</taxon>
    </lineage>
</organism>
<feature type="compositionally biased region" description="Basic and acidic residues" evidence="1">
    <location>
        <begin position="214"/>
        <end position="234"/>
    </location>
</feature>
<evidence type="ECO:0000313" key="4">
    <source>
        <dbReference type="Proteomes" id="UP000634136"/>
    </source>
</evidence>
<feature type="compositionally biased region" description="Basic residues" evidence="1">
    <location>
        <begin position="173"/>
        <end position="184"/>
    </location>
</feature>
<reference evidence="3" key="1">
    <citation type="submission" date="2020-09" db="EMBL/GenBank/DDBJ databases">
        <title>Genome-Enabled Discovery of Anthraquinone Biosynthesis in Senna tora.</title>
        <authorList>
            <person name="Kang S.-H."/>
            <person name="Pandey R.P."/>
            <person name="Lee C.-M."/>
            <person name="Sim J.-S."/>
            <person name="Jeong J.-T."/>
            <person name="Choi B.-S."/>
            <person name="Jung M."/>
            <person name="Ginzburg D."/>
            <person name="Zhao K."/>
            <person name="Won S.Y."/>
            <person name="Oh T.-J."/>
            <person name="Yu Y."/>
            <person name="Kim N.-H."/>
            <person name="Lee O.R."/>
            <person name="Lee T.-H."/>
            <person name="Bashyal P."/>
            <person name="Kim T.-S."/>
            <person name="Lee W.-H."/>
            <person name="Kawkins C."/>
            <person name="Kim C.-K."/>
            <person name="Kim J.S."/>
            <person name="Ahn B.O."/>
            <person name="Rhee S.Y."/>
            <person name="Sohng J.K."/>
        </authorList>
    </citation>
    <scope>NUCLEOTIDE SEQUENCE</scope>
    <source>
        <tissue evidence="3">Leaf</tissue>
    </source>
</reference>
<dbReference type="PANTHER" id="PTHR33349:SF41">
    <property type="entry name" value="EMB|CAB62594.1"/>
    <property type="match status" value="1"/>
</dbReference>
<accession>A0A834SKU5</accession>
<dbReference type="PANTHER" id="PTHR33349">
    <property type="entry name" value="EMB|CAB62594.1"/>
    <property type="match status" value="1"/>
</dbReference>
<feature type="compositionally biased region" description="Polar residues" evidence="1">
    <location>
        <begin position="150"/>
        <end position="172"/>
    </location>
</feature>
<evidence type="ECO:0000313" key="3">
    <source>
        <dbReference type="EMBL" id="KAF7806230.1"/>
    </source>
</evidence>
<keyword evidence="4" id="KW-1185">Reference proteome</keyword>
<dbReference type="GO" id="GO:0005516">
    <property type="term" value="F:calmodulin binding"/>
    <property type="evidence" value="ECO:0007669"/>
    <property type="project" value="InterPro"/>
</dbReference>
<name>A0A834SKU5_9FABA</name>
<dbReference type="InterPro" id="IPR012417">
    <property type="entry name" value="CaM-bd_dom_pln"/>
</dbReference>
<sequence>MSNKYCKLVLLELGGGGGGGRPTAAWDEALNTQEGLRILGLWLMLASYIVATNAHSLPPHFPLHPSHLSSFFKFNAPTPSCHDTCKYGIKHAIQTKPWNAKNKKVPPKPKAKNTKIPEQTVPSLLGIMEKSRTTSSKPCPNSKIVRPNSPVMTSEETEISLENASTKSLNTQTHRKIVGSKQRKTSLIDGKKVSLPPTSPSSSSTSSQTRKGVIRKEEVKHVESNNDAKTKSEKVVNGQQTMEGSRRRSFKRKGVDGRKIDGLNLGSEKVLLRHQSLESKKVEGRTYNNVIEETASQLAEVRKSKVKALVGAFETVISLDHQQATPIQQISITC</sequence>
<feature type="domain" description="Calmodulin-binding" evidence="2">
    <location>
        <begin position="205"/>
        <end position="318"/>
    </location>
</feature>
<evidence type="ECO:0000259" key="2">
    <source>
        <dbReference type="SMART" id="SM01054"/>
    </source>
</evidence>